<evidence type="ECO:0000313" key="3">
    <source>
        <dbReference type="Proteomes" id="UP001142055"/>
    </source>
</evidence>
<name>A0A9Q0M287_BLOTA</name>
<comment type="caution">
    <text evidence="2">The sequence shown here is derived from an EMBL/GenBank/DDBJ whole genome shotgun (WGS) entry which is preliminary data.</text>
</comment>
<sequence length="69" mass="7860">MGYGTQSSSSRRPTTLKLNQCDNGSEWTTQTEFTDQDCEDNSNPNVHRRTVIRKMGLKRNNVPVSLDSR</sequence>
<evidence type="ECO:0000256" key="1">
    <source>
        <dbReference type="SAM" id="MobiDB-lite"/>
    </source>
</evidence>
<feature type="non-terminal residue" evidence="2">
    <location>
        <position position="69"/>
    </location>
</feature>
<dbReference type="AlphaFoldDB" id="A0A9Q0M287"/>
<keyword evidence="3" id="KW-1185">Reference proteome</keyword>
<reference evidence="2" key="1">
    <citation type="submission" date="2022-12" db="EMBL/GenBank/DDBJ databases">
        <title>Genome assemblies of Blomia tropicalis.</title>
        <authorList>
            <person name="Cui Y."/>
        </authorList>
    </citation>
    <scope>NUCLEOTIDE SEQUENCE</scope>
    <source>
        <tissue evidence="2">Adult mites</tissue>
    </source>
</reference>
<dbReference type="Proteomes" id="UP001142055">
    <property type="component" value="Chromosome 3"/>
</dbReference>
<accession>A0A9Q0M287</accession>
<dbReference type="EMBL" id="JAPWDV010000003">
    <property type="protein sequence ID" value="KAJ6217363.1"/>
    <property type="molecule type" value="Genomic_DNA"/>
</dbReference>
<gene>
    <name evidence="2" type="ORF">RDWZM_008520</name>
</gene>
<feature type="region of interest" description="Disordered" evidence="1">
    <location>
        <begin position="1"/>
        <end position="22"/>
    </location>
</feature>
<organism evidence="2 3">
    <name type="scientific">Blomia tropicalis</name>
    <name type="common">Mite</name>
    <dbReference type="NCBI Taxonomy" id="40697"/>
    <lineage>
        <taxon>Eukaryota</taxon>
        <taxon>Metazoa</taxon>
        <taxon>Ecdysozoa</taxon>
        <taxon>Arthropoda</taxon>
        <taxon>Chelicerata</taxon>
        <taxon>Arachnida</taxon>
        <taxon>Acari</taxon>
        <taxon>Acariformes</taxon>
        <taxon>Sarcoptiformes</taxon>
        <taxon>Astigmata</taxon>
        <taxon>Glycyphagoidea</taxon>
        <taxon>Echimyopodidae</taxon>
        <taxon>Blomia</taxon>
    </lineage>
</organism>
<protein>
    <submittedName>
        <fullName evidence="2">Uncharacterized protein</fullName>
    </submittedName>
</protein>
<evidence type="ECO:0000313" key="2">
    <source>
        <dbReference type="EMBL" id="KAJ6217363.1"/>
    </source>
</evidence>
<proteinExistence type="predicted"/>